<keyword evidence="3 7" id="KW-0812">Transmembrane</keyword>
<feature type="transmembrane region" description="Helical" evidence="7">
    <location>
        <begin position="68"/>
        <end position="91"/>
    </location>
</feature>
<feature type="transmembrane region" description="Helical" evidence="7">
    <location>
        <begin position="211"/>
        <end position="232"/>
    </location>
</feature>
<dbReference type="Proteomes" id="UP000636793">
    <property type="component" value="Unassembled WGS sequence"/>
</dbReference>
<evidence type="ECO:0000313" key="9">
    <source>
        <dbReference type="EMBL" id="GGB31474.1"/>
    </source>
</evidence>
<sequence length="377" mass="38348">MAVPAAVLTGAAAAPMIDLGDPGPVVRWGLPLVRIVLDVAAATTVGLLLVVTLVGVGERRSAVPRVAARYACLSGTIWALAAGVVTVLGFADVAGVRPFSSGFAGQLPAEVWRFEPLRVEAISAVGAALVAIGAAVTRSRRGLRLLGFFAVVAVLPLAWGGHSAESTNHAVAVGSLAFHLAGVVLWVGGLLALVALRPVIGPAMGTAVQRFSSVAGCCFAVVAISGGLNAWVRIGHLSGLTSPYGLLVLGKSAALVLLGVAGWRQRRAVIPRLRARPEALRPFTRLATAETIVMGAAIGMAAVLARSAPPAPTHHAEPPSTTLLLTVALGAVIGAVAVAVRAGMPRRLHQRHAKPPADGRDHSTPARVHAGSPPPAL</sequence>
<name>A0A916T5S4_9MICO</name>
<dbReference type="PANTHER" id="PTHR34820">
    <property type="entry name" value="INNER MEMBRANE PROTEIN YEBZ"/>
    <property type="match status" value="1"/>
</dbReference>
<keyword evidence="5 7" id="KW-0472">Membrane</keyword>
<organism evidence="9 10">
    <name type="scientific">Flexivirga endophytica</name>
    <dbReference type="NCBI Taxonomy" id="1849103"/>
    <lineage>
        <taxon>Bacteria</taxon>
        <taxon>Bacillati</taxon>
        <taxon>Actinomycetota</taxon>
        <taxon>Actinomycetes</taxon>
        <taxon>Micrococcales</taxon>
        <taxon>Dermacoccaceae</taxon>
        <taxon>Flexivirga</taxon>
    </lineage>
</organism>
<feature type="region of interest" description="Disordered" evidence="6">
    <location>
        <begin position="346"/>
        <end position="377"/>
    </location>
</feature>
<feature type="transmembrane region" description="Helical" evidence="7">
    <location>
        <begin position="283"/>
        <end position="303"/>
    </location>
</feature>
<feature type="transmembrane region" description="Helical" evidence="7">
    <location>
        <begin position="323"/>
        <end position="344"/>
    </location>
</feature>
<evidence type="ECO:0000313" key="10">
    <source>
        <dbReference type="Proteomes" id="UP000636793"/>
    </source>
</evidence>
<dbReference type="PANTHER" id="PTHR34820:SF4">
    <property type="entry name" value="INNER MEMBRANE PROTEIN YEBZ"/>
    <property type="match status" value="1"/>
</dbReference>
<evidence type="ECO:0000259" key="8">
    <source>
        <dbReference type="Pfam" id="PF05425"/>
    </source>
</evidence>
<protein>
    <recommendedName>
        <fullName evidence="8">Copper resistance protein D domain-containing protein</fullName>
    </recommendedName>
</protein>
<feature type="transmembrane region" description="Helical" evidence="7">
    <location>
        <begin position="176"/>
        <end position="199"/>
    </location>
</feature>
<dbReference type="InterPro" id="IPR032694">
    <property type="entry name" value="CopC/D"/>
</dbReference>
<dbReference type="InterPro" id="IPR008457">
    <property type="entry name" value="Cu-R_CopD_dom"/>
</dbReference>
<dbReference type="AlphaFoldDB" id="A0A916T5S4"/>
<dbReference type="EMBL" id="BMHI01000003">
    <property type="protein sequence ID" value="GGB31474.1"/>
    <property type="molecule type" value="Genomic_DNA"/>
</dbReference>
<evidence type="ECO:0000256" key="6">
    <source>
        <dbReference type="SAM" id="MobiDB-lite"/>
    </source>
</evidence>
<proteinExistence type="predicted"/>
<evidence type="ECO:0000256" key="4">
    <source>
        <dbReference type="ARBA" id="ARBA00022989"/>
    </source>
</evidence>
<comment type="subcellular location">
    <subcellularLocation>
        <location evidence="1">Cell membrane</location>
        <topology evidence="1">Multi-pass membrane protein</topology>
    </subcellularLocation>
</comment>
<dbReference type="GO" id="GO:0005886">
    <property type="term" value="C:plasma membrane"/>
    <property type="evidence" value="ECO:0007669"/>
    <property type="project" value="UniProtKB-SubCell"/>
</dbReference>
<reference evidence="9" key="2">
    <citation type="submission" date="2020-09" db="EMBL/GenBank/DDBJ databases">
        <authorList>
            <person name="Sun Q."/>
            <person name="Zhou Y."/>
        </authorList>
    </citation>
    <scope>NUCLEOTIDE SEQUENCE</scope>
    <source>
        <strain evidence="9">CGMCC 1.15085</strain>
    </source>
</reference>
<keyword evidence="4 7" id="KW-1133">Transmembrane helix</keyword>
<dbReference type="Pfam" id="PF05425">
    <property type="entry name" value="CopD"/>
    <property type="match status" value="1"/>
</dbReference>
<feature type="domain" description="Copper resistance protein D" evidence="8">
    <location>
        <begin position="207"/>
        <end position="304"/>
    </location>
</feature>
<evidence type="ECO:0000256" key="2">
    <source>
        <dbReference type="ARBA" id="ARBA00022475"/>
    </source>
</evidence>
<evidence type="ECO:0000256" key="1">
    <source>
        <dbReference type="ARBA" id="ARBA00004651"/>
    </source>
</evidence>
<feature type="transmembrane region" description="Helical" evidence="7">
    <location>
        <begin position="244"/>
        <end position="263"/>
    </location>
</feature>
<feature type="transmembrane region" description="Helical" evidence="7">
    <location>
        <begin position="32"/>
        <end position="56"/>
    </location>
</feature>
<feature type="transmembrane region" description="Helical" evidence="7">
    <location>
        <begin position="117"/>
        <end position="136"/>
    </location>
</feature>
<comment type="caution">
    <text evidence="9">The sequence shown here is derived from an EMBL/GenBank/DDBJ whole genome shotgun (WGS) entry which is preliminary data.</text>
</comment>
<reference evidence="9" key="1">
    <citation type="journal article" date="2014" name="Int. J. Syst. Evol. Microbiol.">
        <title>Complete genome sequence of Corynebacterium casei LMG S-19264T (=DSM 44701T), isolated from a smear-ripened cheese.</title>
        <authorList>
            <consortium name="US DOE Joint Genome Institute (JGI-PGF)"/>
            <person name="Walter F."/>
            <person name="Albersmeier A."/>
            <person name="Kalinowski J."/>
            <person name="Ruckert C."/>
        </authorList>
    </citation>
    <scope>NUCLEOTIDE SEQUENCE</scope>
    <source>
        <strain evidence="9">CGMCC 1.15085</strain>
    </source>
</reference>
<dbReference type="GO" id="GO:0006825">
    <property type="term" value="P:copper ion transport"/>
    <property type="evidence" value="ECO:0007669"/>
    <property type="project" value="InterPro"/>
</dbReference>
<keyword evidence="2" id="KW-1003">Cell membrane</keyword>
<keyword evidence="10" id="KW-1185">Reference proteome</keyword>
<feature type="compositionally biased region" description="Basic and acidic residues" evidence="6">
    <location>
        <begin position="355"/>
        <end position="364"/>
    </location>
</feature>
<evidence type="ECO:0000256" key="3">
    <source>
        <dbReference type="ARBA" id="ARBA00022692"/>
    </source>
</evidence>
<gene>
    <name evidence="9" type="ORF">GCM10011492_22620</name>
</gene>
<feature type="transmembrane region" description="Helical" evidence="7">
    <location>
        <begin position="143"/>
        <end position="164"/>
    </location>
</feature>
<evidence type="ECO:0000256" key="5">
    <source>
        <dbReference type="ARBA" id="ARBA00023136"/>
    </source>
</evidence>
<accession>A0A916T5S4</accession>
<evidence type="ECO:0000256" key="7">
    <source>
        <dbReference type="SAM" id="Phobius"/>
    </source>
</evidence>